<gene>
    <name evidence="1" type="ORF">EZ242_08050</name>
</gene>
<comment type="caution">
    <text evidence="1">The sequence shown here is derived from an EMBL/GenBank/DDBJ whole genome shotgun (WGS) entry which is preliminary data.</text>
</comment>
<dbReference type="RefSeq" id="WP_135284622.1">
    <property type="nucleotide sequence ID" value="NZ_SMLL01000003.1"/>
</dbReference>
<dbReference type="InterPro" id="IPR023389">
    <property type="entry name" value="DOPA-like_sf"/>
</dbReference>
<organism evidence="1 2">
    <name type="scientific">Ramlibacter rhizophilus</name>
    <dbReference type="NCBI Taxonomy" id="1781167"/>
    <lineage>
        <taxon>Bacteria</taxon>
        <taxon>Pseudomonadati</taxon>
        <taxon>Pseudomonadota</taxon>
        <taxon>Betaproteobacteria</taxon>
        <taxon>Burkholderiales</taxon>
        <taxon>Comamonadaceae</taxon>
        <taxon>Ramlibacter</taxon>
    </lineage>
</organism>
<dbReference type="Gene3D" id="3.30.70.1240">
    <property type="entry name" value="DOPA-like domains"/>
    <property type="match status" value="1"/>
</dbReference>
<dbReference type="OrthoDB" id="572228at2"/>
<evidence type="ECO:0000313" key="2">
    <source>
        <dbReference type="Proteomes" id="UP000297564"/>
    </source>
</evidence>
<dbReference type="PANTHER" id="PTHR36423:SF2">
    <property type="entry name" value="AFR070WP"/>
    <property type="match status" value="1"/>
</dbReference>
<dbReference type="PIRSF" id="PIRSF028139">
    <property type="entry name" value="DOPA-diox_rel_Mll2280"/>
    <property type="match status" value="1"/>
</dbReference>
<dbReference type="AlphaFoldDB" id="A0A4Z0BS86"/>
<dbReference type="GO" id="GO:0051213">
    <property type="term" value="F:dioxygenase activity"/>
    <property type="evidence" value="ECO:0007669"/>
    <property type="project" value="UniProtKB-KW"/>
</dbReference>
<keyword evidence="1" id="KW-0560">Oxidoreductase</keyword>
<proteinExistence type="predicted"/>
<keyword evidence="1" id="KW-0223">Dioxygenase</keyword>
<protein>
    <submittedName>
        <fullName evidence="1">4,5-dioxygenase</fullName>
    </submittedName>
</protein>
<sequence>MRRPVNVHAAYHAHVYFDAQTVAQARELCEEAGRRFGVQVGRVHERLVGPHPRWSCQLAFESRQFDALIPWLDAQRGGLDVFVHGLSGDELADHTTHAYWLGREWPLDLSMFRKGPPAS</sequence>
<keyword evidence="2" id="KW-1185">Reference proteome</keyword>
<reference evidence="1 2" key="1">
    <citation type="submission" date="2019-03" db="EMBL/GenBank/DDBJ databases">
        <title>Ramlibacter rhizophilus CCTCC AB2015357, whole genome shotgun sequence.</title>
        <authorList>
            <person name="Zhang X."/>
            <person name="Feng G."/>
            <person name="Zhu H."/>
        </authorList>
    </citation>
    <scope>NUCLEOTIDE SEQUENCE [LARGE SCALE GENOMIC DNA]</scope>
    <source>
        <strain evidence="1 2">CCTCC AB2015357</strain>
    </source>
</reference>
<name>A0A4Z0BS86_9BURK</name>
<dbReference type="Proteomes" id="UP000297564">
    <property type="component" value="Unassembled WGS sequence"/>
</dbReference>
<dbReference type="InterPro" id="IPR014980">
    <property type="entry name" value="DOPA_dioxygen"/>
</dbReference>
<dbReference type="Pfam" id="PF08883">
    <property type="entry name" value="DOPA_dioxygen"/>
    <property type="match status" value="1"/>
</dbReference>
<dbReference type="PANTHER" id="PTHR36423">
    <property type="entry name" value="AFR070WP"/>
    <property type="match status" value="1"/>
</dbReference>
<dbReference type="SUPFAM" id="SSF143410">
    <property type="entry name" value="DOPA-like"/>
    <property type="match status" value="1"/>
</dbReference>
<dbReference type="EMBL" id="SMLL01000003">
    <property type="protein sequence ID" value="TFZ01324.1"/>
    <property type="molecule type" value="Genomic_DNA"/>
</dbReference>
<accession>A0A4Z0BS86</accession>
<evidence type="ECO:0000313" key="1">
    <source>
        <dbReference type="EMBL" id="TFZ01324.1"/>
    </source>
</evidence>